<sequence length="227" mass="26014">MEIIAHRGFRGRYPEMTAQAYEKACELPIHGVECDVRLTADGHLACVHDRTLLRIASCGLVVSTATMDQLREHGVITLDELIDILPEDKHLYIETKHPMRYGVMAEEQVALRLRYRGLLHDPRFHLISFSHAAIRRMGRIAPGFDTIYLRREWELRYNPKDFAISRPSAWGLSLAHAKLRPQLIGRDGKKTYMWTVNDADDVRWARDNGVQLLATDYPDVALEALAQ</sequence>
<dbReference type="InterPro" id="IPR030395">
    <property type="entry name" value="GP_PDE_dom"/>
</dbReference>
<dbReference type="InterPro" id="IPR017946">
    <property type="entry name" value="PLC-like_Pdiesterase_TIM-brl"/>
</dbReference>
<proteinExistence type="predicted"/>
<keyword evidence="5" id="KW-1185">Reference proteome</keyword>
<reference evidence="2 5" key="2">
    <citation type="submission" date="2023-03" db="EMBL/GenBank/DDBJ databases">
        <title>Whole genome sequence of the first Corynebacterium rouxii strains isolated in Brazil: a recent member of Corynebacterium diphtheriae complex.</title>
        <authorList>
            <person name="Vieira V."/>
            <person name="Ramos J.N."/>
            <person name="Araujo M.R.B."/>
            <person name="Baio P.V."/>
            <person name="Sant'Anna L.O."/>
            <person name="Veras J.F.C."/>
            <person name="Vieira E.M.D."/>
            <person name="Sousa M.A.B."/>
            <person name="Camargo C.H."/>
            <person name="Sacchi C.T."/>
            <person name="Campos K.R."/>
            <person name="Santos M.B.N."/>
            <person name="Bokermann S."/>
            <person name="Alvim L.B."/>
            <person name="Santos L.S."/>
            <person name="Mattos-Guaraldi A.L."/>
        </authorList>
    </citation>
    <scope>NUCLEOTIDE SEQUENCE [LARGE SCALE GENOMIC DNA]</scope>
    <source>
        <strain evidence="2 5">70862</strain>
    </source>
</reference>
<gene>
    <name evidence="3" type="ORF">FRC0190_02279</name>
    <name evidence="2" type="ORF">P8T80_11565</name>
</gene>
<evidence type="ECO:0000313" key="3">
    <source>
        <dbReference type="EMBL" id="VZH86369.1"/>
    </source>
</evidence>
<dbReference type="RefSeq" id="WP_155874372.1">
    <property type="nucleotide sequence ID" value="NZ_CP168248.1"/>
</dbReference>
<dbReference type="AlphaFoldDB" id="A0A6I8MIV8"/>
<accession>A0A6I8MIV8</accession>
<dbReference type="EMBL" id="JARUHM010000015">
    <property type="protein sequence ID" value="MDT9411993.1"/>
    <property type="molecule type" value="Genomic_DNA"/>
</dbReference>
<dbReference type="Gene3D" id="3.20.20.190">
    <property type="entry name" value="Phosphatidylinositol (PI) phosphodiesterase"/>
    <property type="match status" value="1"/>
</dbReference>
<dbReference type="CDD" id="cd08582">
    <property type="entry name" value="GDPD_like_2"/>
    <property type="match status" value="1"/>
</dbReference>
<name>A0A6I8MIV8_9CORY</name>
<evidence type="ECO:0000259" key="1">
    <source>
        <dbReference type="PROSITE" id="PS51704"/>
    </source>
</evidence>
<dbReference type="Pfam" id="PF03009">
    <property type="entry name" value="GDPD"/>
    <property type="match status" value="1"/>
</dbReference>
<dbReference type="PANTHER" id="PTHR46211:SF13">
    <property type="entry name" value="GLYCEROPHOSPHODIESTER PHOSPHODIESTERASE 1-RELATED"/>
    <property type="match status" value="1"/>
</dbReference>
<organism evidence="3 4">
    <name type="scientific">Corynebacterium rouxii</name>
    <dbReference type="NCBI Taxonomy" id="2719119"/>
    <lineage>
        <taxon>Bacteria</taxon>
        <taxon>Bacillati</taxon>
        <taxon>Actinomycetota</taxon>
        <taxon>Actinomycetes</taxon>
        <taxon>Mycobacteriales</taxon>
        <taxon>Corynebacteriaceae</taxon>
        <taxon>Corynebacterium</taxon>
    </lineage>
</organism>
<evidence type="ECO:0000313" key="4">
    <source>
        <dbReference type="Proteomes" id="UP000423525"/>
    </source>
</evidence>
<reference evidence="3 4" key="1">
    <citation type="submission" date="2019-11" db="EMBL/GenBank/DDBJ databases">
        <authorList>
            <person name="Brisse S."/>
        </authorList>
    </citation>
    <scope>NUCLEOTIDE SEQUENCE [LARGE SCALE GENOMIC DNA]</scope>
    <source>
        <strain evidence="3">FRC0190</strain>
    </source>
</reference>
<protein>
    <submittedName>
        <fullName evidence="3">Glycerophosphodiester phosphodiesterase</fullName>
    </submittedName>
</protein>
<dbReference type="KEGG" id="crf:FRC0190_02279"/>
<evidence type="ECO:0000313" key="2">
    <source>
        <dbReference type="EMBL" id="MDT9411993.1"/>
    </source>
</evidence>
<dbReference type="Proteomes" id="UP001265983">
    <property type="component" value="Unassembled WGS sequence"/>
</dbReference>
<dbReference type="PANTHER" id="PTHR46211">
    <property type="entry name" value="GLYCEROPHOSPHORYL DIESTER PHOSPHODIESTERASE"/>
    <property type="match status" value="1"/>
</dbReference>
<dbReference type="GO" id="GO:0008081">
    <property type="term" value="F:phosphoric diester hydrolase activity"/>
    <property type="evidence" value="ECO:0007669"/>
    <property type="project" value="InterPro"/>
</dbReference>
<dbReference type="PROSITE" id="PS51704">
    <property type="entry name" value="GP_PDE"/>
    <property type="match status" value="1"/>
</dbReference>
<dbReference type="EMBL" id="LR738855">
    <property type="protein sequence ID" value="VZH86369.1"/>
    <property type="molecule type" value="Genomic_DNA"/>
</dbReference>
<feature type="domain" description="GP-PDE" evidence="1">
    <location>
        <begin position="1"/>
        <end position="225"/>
    </location>
</feature>
<dbReference type="GO" id="GO:0006629">
    <property type="term" value="P:lipid metabolic process"/>
    <property type="evidence" value="ECO:0007669"/>
    <property type="project" value="InterPro"/>
</dbReference>
<dbReference type="Proteomes" id="UP000423525">
    <property type="component" value="Chromosome"/>
</dbReference>
<dbReference type="SUPFAM" id="SSF51695">
    <property type="entry name" value="PLC-like phosphodiesterases"/>
    <property type="match status" value="1"/>
</dbReference>
<evidence type="ECO:0000313" key="5">
    <source>
        <dbReference type="Proteomes" id="UP001265983"/>
    </source>
</evidence>